<dbReference type="Proteomes" id="UP000479710">
    <property type="component" value="Unassembled WGS sequence"/>
</dbReference>
<proteinExistence type="predicted"/>
<organism evidence="1 2">
    <name type="scientific">Oryza meyeriana var. granulata</name>
    <dbReference type="NCBI Taxonomy" id="110450"/>
    <lineage>
        <taxon>Eukaryota</taxon>
        <taxon>Viridiplantae</taxon>
        <taxon>Streptophyta</taxon>
        <taxon>Embryophyta</taxon>
        <taxon>Tracheophyta</taxon>
        <taxon>Spermatophyta</taxon>
        <taxon>Magnoliopsida</taxon>
        <taxon>Liliopsida</taxon>
        <taxon>Poales</taxon>
        <taxon>Poaceae</taxon>
        <taxon>BOP clade</taxon>
        <taxon>Oryzoideae</taxon>
        <taxon>Oryzeae</taxon>
        <taxon>Oryzinae</taxon>
        <taxon>Oryza</taxon>
        <taxon>Oryza meyeriana</taxon>
    </lineage>
</organism>
<protein>
    <submittedName>
        <fullName evidence="1">Uncharacterized protein</fullName>
    </submittedName>
</protein>
<reference evidence="1 2" key="1">
    <citation type="submission" date="2019-11" db="EMBL/GenBank/DDBJ databases">
        <title>Whole genome sequence of Oryza granulata.</title>
        <authorList>
            <person name="Li W."/>
        </authorList>
    </citation>
    <scope>NUCLEOTIDE SEQUENCE [LARGE SCALE GENOMIC DNA]</scope>
    <source>
        <strain evidence="2">cv. Menghai</strain>
        <tissue evidence="1">Leaf</tissue>
    </source>
</reference>
<sequence>MEWWWCKRSRPSLLLVLVDRIASALMQNVTLVASASAAASWALSTSWTAAGDLGWLAPARLRRRGDLA</sequence>
<keyword evidence="2" id="KW-1185">Reference proteome</keyword>
<dbReference type="AlphaFoldDB" id="A0A6G1E6K2"/>
<name>A0A6G1E6K2_9ORYZ</name>
<comment type="caution">
    <text evidence="1">The sequence shown here is derived from an EMBL/GenBank/DDBJ whole genome shotgun (WGS) entry which is preliminary data.</text>
</comment>
<evidence type="ECO:0000313" key="1">
    <source>
        <dbReference type="EMBL" id="KAF0920399.1"/>
    </source>
</evidence>
<dbReference type="EMBL" id="SPHZ02000005">
    <property type="protein sequence ID" value="KAF0920399.1"/>
    <property type="molecule type" value="Genomic_DNA"/>
</dbReference>
<accession>A0A6G1E6K2</accession>
<evidence type="ECO:0000313" key="2">
    <source>
        <dbReference type="Proteomes" id="UP000479710"/>
    </source>
</evidence>
<gene>
    <name evidence="1" type="ORF">E2562_034853</name>
</gene>